<dbReference type="InterPro" id="IPR031167">
    <property type="entry name" value="G_OBG"/>
</dbReference>
<keyword evidence="6" id="KW-1185">Reference proteome</keyword>
<dbReference type="InterPro" id="IPR027417">
    <property type="entry name" value="P-loop_NTPase"/>
</dbReference>
<proteinExistence type="predicted"/>
<keyword evidence="2" id="KW-0342">GTP-binding</keyword>
<dbReference type="Proteomes" id="UP001530315">
    <property type="component" value="Unassembled WGS sequence"/>
</dbReference>
<evidence type="ECO:0000256" key="2">
    <source>
        <dbReference type="ARBA" id="ARBA00023134"/>
    </source>
</evidence>
<dbReference type="GO" id="GO:0005525">
    <property type="term" value="F:GTP binding"/>
    <property type="evidence" value="ECO:0007669"/>
    <property type="project" value="UniProtKB-KW"/>
</dbReference>
<dbReference type="InterPro" id="IPR006074">
    <property type="entry name" value="GTP1-OBG_CS"/>
</dbReference>
<sequence length="495" mass="54954">MFAYSSPTPLSWPDISQEIEAEMARTQKNKATNYHLGTLKAKLAKLRNELLIEQGGGGSGGAGGGEGFDVARLGDARVALIGFPSVGKSTLQCQLTGTESEAAEYEFTTLTCIPGTMHYKKSKVQVLDLPGIIEGAAHGRGRGREVIACARNADAILIVLDAGKEGLNRHREILENELETVGIRLNEKPPDVTFNRKKMGGVRFASTVPLTKLGPDPEKLATQIMREYRITSADLLAREDITVDQLVDVIVGNRWGCAAGRVSTMELEGAIFCAPFAAEASALFNAHDFLTHIIRRSCYFYNKIDTITIEEVDQLARMPHSLVGSVKKRYNIAEPLEDDPLKAMIWDYLGLTRIYTKRKGNQPDLAEPVVLSAIRKGTTVKALCQNISTQMLRDFNFAMVWGKSAKHSPQRCGVNHQLEDEDVVQVVTKTNAQQRQNKNYQAMVQGFSDKVNLWNYVVVPISCVRDLNFSRCFVSFQYHKKKFEAKKKKQGKLRG</sequence>
<evidence type="ECO:0000313" key="5">
    <source>
        <dbReference type="EMBL" id="KAL3777215.1"/>
    </source>
</evidence>
<protein>
    <recommendedName>
        <fullName evidence="7">OBG-type G domain-containing protein</fullName>
    </recommendedName>
</protein>
<dbReference type="Gene3D" id="6.10.140.1070">
    <property type="match status" value="2"/>
</dbReference>
<dbReference type="InterPro" id="IPR005225">
    <property type="entry name" value="Small_GTP-bd"/>
</dbReference>
<dbReference type="InterPro" id="IPR004095">
    <property type="entry name" value="TGS"/>
</dbReference>
<evidence type="ECO:0000256" key="1">
    <source>
        <dbReference type="ARBA" id="ARBA00022741"/>
    </source>
</evidence>
<dbReference type="EMBL" id="JALLAZ020001305">
    <property type="protein sequence ID" value="KAL3777215.1"/>
    <property type="molecule type" value="Genomic_DNA"/>
</dbReference>
<feature type="domain" description="OBG-type G" evidence="3">
    <location>
        <begin position="76"/>
        <end position="189"/>
    </location>
</feature>
<dbReference type="Gene3D" id="3.10.20.30">
    <property type="match status" value="1"/>
</dbReference>
<dbReference type="Pfam" id="PF16897">
    <property type="entry name" value="MMR_HSR1_Xtn"/>
    <property type="match status" value="1"/>
</dbReference>
<dbReference type="PROSITE" id="PS00905">
    <property type="entry name" value="GTP1_OBG"/>
    <property type="match status" value="1"/>
</dbReference>
<feature type="domain" description="TGS" evidence="4">
    <location>
        <begin position="350"/>
        <end position="428"/>
    </location>
</feature>
<dbReference type="Pfam" id="PF02824">
    <property type="entry name" value="TGS"/>
    <property type="match status" value="1"/>
</dbReference>
<dbReference type="PROSITE" id="PS51710">
    <property type="entry name" value="G_OBG"/>
    <property type="match status" value="1"/>
</dbReference>
<dbReference type="InterPro" id="IPR012675">
    <property type="entry name" value="Beta-grasp_dom_sf"/>
</dbReference>
<comment type="caution">
    <text evidence="5">The sequence shown here is derived from an EMBL/GenBank/DDBJ whole genome shotgun (WGS) entry which is preliminary data.</text>
</comment>
<dbReference type="InterPro" id="IPR012676">
    <property type="entry name" value="TGS-like"/>
</dbReference>
<dbReference type="FunFam" id="3.10.20.30:FF:000003">
    <property type="entry name" value="Developmentally-regulated GTP-binding protein 1"/>
    <property type="match status" value="1"/>
</dbReference>
<keyword evidence="1" id="KW-0547">Nucleotide-binding</keyword>
<dbReference type="CDD" id="cd01896">
    <property type="entry name" value="DRG"/>
    <property type="match status" value="1"/>
</dbReference>
<dbReference type="SUPFAM" id="SSF52540">
    <property type="entry name" value="P-loop containing nucleoside triphosphate hydrolases"/>
    <property type="match status" value="1"/>
</dbReference>
<evidence type="ECO:0000259" key="3">
    <source>
        <dbReference type="PROSITE" id="PS51710"/>
    </source>
</evidence>
<dbReference type="InterPro" id="IPR031662">
    <property type="entry name" value="GTP-binding_2"/>
</dbReference>
<dbReference type="PANTHER" id="PTHR43127">
    <property type="entry name" value="DEVELOPMENTALLY-REGULATED GTP-BINDING PROTEIN 2"/>
    <property type="match status" value="1"/>
</dbReference>
<evidence type="ECO:0000313" key="6">
    <source>
        <dbReference type="Proteomes" id="UP001530315"/>
    </source>
</evidence>
<dbReference type="Pfam" id="PF01926">
    <property type="entry name" value="MMR_HSR1"/>
    <property type="match status" value="1"/>
</dbReference>
<dbReference type="NCBIfam" id="TIGR00231">
    <property type="entry name" value="small_GTP"/>
    <property type="match status" value="1"/>
</dbReference>
<dbReference type="PROSITE" id="PS51880">
    <property type="entry name" value="TGS"/>
    <property type="match status" value="1"/>
</dbReference>
<dbReference type="InterPro" id="IPR006073">
    <property type="entry name" value="GTP-bd"/>
</dbReference>
<reference evidence="5 6" key="1">
    <citation type="submission" date="2024-10" db="EMBL/GenBank/DDBJ databases">
        <title>Updated reference genomes for cyclostephanoid diatoms.</title>
        <authorList>
            <person name="Roberts W.R."/>
            <person name="Alverson A.J."/>
        </authorList>
    </citation>
    <scope>NUCLEOTIDE SEQUENCE [LARGE SCALE GENOMIC DNA]</scope>
    <source>
        <strain evidence="5 6">AJA276-08</strain>
    </source>
</reference>
<dbReference type="SUPFAM" id="SSF81271">
    <property type="entry name" value="TGS-like"/>
    <property type="match status" value="1"/>
</dbReference>
<evidence type="ECO:0008006" key="7">
    <source>
        <dbReference type="Google" id="ProtNLM"/>
    </source>
</evidence>
<name>A0ABD3NMH8_9STRA</name>
<dbReference type="InterPro" id="IPR045001">
    <property type="entry name" value="DRG"/>
</dbReference>
<dbReference type="PRINTS" id="PR00326">
    <property type="entry name" value="GTP1OBG"/>
</dbReference>
<accession>A0ABD3NMH8</accession>
<dbReference type="AlphaFoldDB" id="A0ABD3NMH8"/>
<dbReference type="FunFam" id="3.40.50.300:FF:001436">
    <property type="entry name" value="Developmentally-regulated GTP-binding protein"/>
    <property type="match status" value="1"/>
</dbReference>
<evidence type="ECO:0000259" key="4">
    <source>
        <dbReference type="PROSITE" id="PS51880"/>
    </source>
</evidence>
<gene>
    <name evidence="5" type="ORF">ACHAW5_007648</name>
</gene>
<organism evidence="5 6">
    <name type="scientific">Stephanodiscus triporus</name>
    <dbReference type="NCBI Taxonomy" id="2934178"/>
    <lineage>
        <taxon>Eukaryota</taxon>
        <taxon>Sar</taxon>
        <taxon>Stramenopiles</taxon>
        <taxon>Ochrophyta</taxon>
        <taxon>Bacillariophyta</taxon>
        <taxon>Coscinodiscophyceae</taxon>
        <taxon>Thalassiosirophycidae</taxon>
        <taxon>Stephanodiscales</taxon>
        <taxon>Stephanodiscaceae</taxon>
        <taxon>Stephanodiscus</taxon>
    </lineage>
</organism>